<accession>A0A0F6R294</accession>
<organism evidence="1 3">
    <name type="scientific">Corynebacterium kutscheri</name>
    <dbReference type="NCBI Taxonomy" id="35755"/>
    <lineage>
        <taxon>Bacteria</taxon>
        <taxon>Bacillati</taxon>
        <taxon>Actinomycetota</taxon>
        <taxon>Actinomycetes</taxon>
        <taxon>Mycobacteriales</taxon>
        <taxon>Corynebacteriaceae</taxon>
        <taxon>Corynebacterium</taxon>
    </lineage>
</organism>
<evidence type="ECO:0000313" key="1">
    <source>
        <dbReference type="EMBL" id="AKE41488.1"/>
    </source>
</evidence>
<dbReference type="EMBL" id="CP011312">
    <property type="protein sequence ID" value="AKE41488.1"/>
    <property type="molecule type" value="Genomic_DNA"/>
</dbReference>
<gene>
    <name evidence="2" type="ORF">NCTC949_01889</name>
    <name evidence="1" type="ORF">UL82_06615</name>
</gene>
<dbReference type="Proteomes" id="UP000271380">
    <property type="component" value="Chromosome"/>
</dbReference>
<dbReference type="Gene3D" id="2.60.120.10">
    <property type="entry name" value="Jelly Rolls"/>
    <property type="match status" value="1"/>
</dbReference>
<dbReference type="EMBL" id="LR134377">
    <property type="protein sequence ID" value="VEH08766.1"/>
    <property type="molecule type" value="Genomic_DNA"/>
</dbReference>
<proteinExistence type="predicted"/>
<dbReference type="OrthoDB" id="1121052at2"/>
<reference evidence="1 3" key="1">
    <citation type="journal article" date="2015" name="Genome Announc.">
        <title>Complete Genome Sequence of Corynebacterium kutscheri DSM 20755, a Corynebacterial Type Strain with Remarkably Low G+C Content of Chromosomal DNA.</title>
        <authorList>
            <person name="Ruckert C."/>
            <person name="Albersmeier A."/>
            <person name="Winkler A."/>
            <person name="Tauch A."/>
        </authorList>
    </citation>
    <scope>NUCLEOTIDE SEQUENCE [LARGE SCALE GENOMIC DNA]</scope>
    <source>
        <strain evidence="1 3">DSM 20755</strain>
    </source>
</reference>
<sequence length="130" mass="13949">MSDIPTNQPSTFGDAVTTIDSMAIIDVLSNAPAANPERKVPAVTRLLSGKGANLIAFNFAPGQRLADHKAAHPITVQCLTGTLDFSVAEETIRLHPGMIIHLEKLVVHRVDCPNDAAENNILLLTMLTNE</sequence>
<dbReference type="KEGG" id="cku:UL82_06615"/>
<evidence type="ECO:0000313" key="4">
    <source>
        <dbReference type="Proteomes" id="UP000271380"/>
    </source>
</evidence>
<keyword evidence="3" id="KW-1185">Reference proteome</keyword>
<dbReference type="Proteomes" id="UP000033457">
    <property type="component" value="Chromosome"/>
</dbReference>
<dbReference type="HOGENOM" id="CLU_141446_1_1_11"/>
<protein>
    <submittedName>
        <fullName evidence="1 2">Cupin</fullName>
    </submittedName>
</protein>
<dbReference type="SUPFAM" id="SSF51182">
    <property type="entry name" value="RmlC-like cupins"/>
    <property type="match status" value="1"/>
</dbReference>
<evidence type="ECO:0000313" key="3">
    <source>
        <dbReference type="Proteomes" id="UP000033457"/>
    </source>
</evidence>
<dbReference type="STRING" id="35755.UL82_06615"/>
<reference evidence="2 4" key="2">
    <citation type="submission" date="2018-12" db="EMBL/GenBank/DDBJ databases">
        <authorList>
            <consortium name="Pathogen Informatics"/>
        </authorList>
    </citation>
    <scope>NUCLEOTIDE SEQUENCE [LARGE SCALE GENOMIC DNA]</scope>
    <source>
        <strain evidence="2 4">NCTC949</strain>
    </source>
</reference>
<dbReference type="CDD" id="cd02230">
    <property type="entry name" value="cupin_HP0902-like"/>
    <property type="match status" value="1"/>
</dbReference>
<evidence type="ECO:0000313" key="2">
    <source>
        <dbReference type="EMBL" id="VEH08766.1"/>
    </source>
</evidence>
<name>A0A0F6R294_9CORY</name>
<dbReference type="InterPro" id="IPR011051">
    <property type="entry name" value="RmlC_Cupin_sf"/>
</dbReference>
<dbReference type="InterPro" id="IPR014710">
    <property type="entry name" value="RmlC-like_jellyroll"/>
</dbReference>
<dbReference type="AlphaFoldDB" id="A0A0F6R294"/>